<feature type="binding site" evidence="3">
    <location>
        <position position="352"/>
    </location>
    <ligand>
        <name>CTP</name>
        <dbReference type="ChEBI" id="CHEBI:37563"/>
    </ligand>
</feature>
<dbReference type="GO" id="GO:0004632">
    <property type="term" value="F:phosphopantothenate--cysteine ligase activity"/>
    <property type="evidence" value="ECO:0007669"/>
    <property type="project" value="UniProtKB-UniRule"/>
</dbReference>
<comment type="function">
    <text evidence="4">Catalyzes two steps in the biosynthesis of coenzyme A. In the first step cysteine is conjugated to 4'-phosphopantothenate to form 4-phosphopantothenoylcysteine, in the latter compound is decarboxylated to form 4'-phosphopantotheine.</text>
</comment>
<dbReference type="EC" id="4.1.1.36" evidence="3"/>
<feature type="active site" description="Proton donor" evidence="3">
    <location>
        <position position="159"/>
    </location>
</feature>
<organism evidence="7 8">
    <name type="scientific">Chelonobacter oris</name>
    <dbReference type="NCBI Taxonomy" id="505317"/>
    <lineage>
        <taxon>Bacteria</taxon>
        <taxon>Pseudomonadati</taxon>
        <taxon>Pseudomonadota</taxon>
        <taxon>Gammaproteobacteria</taxon>
        <taxon>Pasteurellales</taxon>
        <taxon>Pasteurellaceae</taxon>
        <taxon>Chelonobacter</taxon>
    </lineage>
</organism>
<dbReference type="NCBIfam" id="TIGR00521">
    <property type="entry name" value="coaBC_dfp"/>
    <property type="match status" value="1"/>
</dbReference>
<dbReference type="InterPro" id="IPR035929">
    <property type="entry name" value="CoaB-like_sf"/>
</dbReference>
<dbReference type="Gene3D" id="3.40.50.1950">
    <property type="entry name" value="Flavin prenyltransferase-like"/>
    <property type="match status" value="1"/>
</dbReference>
<dbReference type="InterPro" id="IPR036551">
    <property type="entry name" value="Flavin_trans-like"/>
</dbReference>
<feature type="binding site" evidence="3">
    <location>
        <position position="348"/>
    </location>
    <ligand>
        <name>CTP</name>
        <dbReference type="ChEBI" id="CHEBI:37563"/>
    </ligand>
</feature>
<dbReference type="InterPro" id="IPR003382">
    <property type="entry name" value="Flavoprotein"/>
</dbReference>
<dbReference type="HAMAP" id="MF_02225">
    <property type="entry name" value="CoaBC"/>
    <property type="match status" value="1"/>
</dbReference>
<dbReference type="GO" id="GO:0015941">
    <property type="term" value="P:pantothenate catabolic process"/>
    <property type="evidence" value="ECO:0007669"/>
    <property type="project" value="InterPro"/>
</dbReference>
<dbReference type="SUPFAM" id="SSF52507">
    <property type="entry name" value="Homo-oligomeric flavin-containing Cys decarboxylases, HFCD"/>
    <property type="match status" value="1"/>
</dbReference>
<dbReference type="SUPFAM" id="SSF102645">
    <property type="entry name" value="CoaB-like"/>
    <property type="match status" value="1"/>
</dbReference>
<feature type="binding site" evidence="3">
    <location>
        <begin position="281"/>
        <end position="283"/>
    </location>
    <ligand>
        <name>CTP</name>
        <dbReference type="ChEBI" id="CHEBI:37563"/>
    </ligand>
</feature>
<comment type="cofactor">
    <cofactor evidence="3">
        <name>Mg(2+)</name>
        <dbReference type="ChEBI" id="CHEBI:18420"/>
    </cofactor>
</comment>
<dbReference type="OrthoDB" id="9802554at2"/>
<feature type="binding site" evidence="3">
    <location>
        <position position="287"/>
    </location>
    <ligand>
        <name>CTP</name>
        <dbReference type="ChEBI" id="CHEBI:37563"/>
    </ligand>
</feature>
<evidence type="ECO:0000256" key="2">
    <source>
        <dbReference type="ARBA" id="ARBA00023239"/>
    </source>
</evidence>
<dbReference type="InterPro" id="IPR005252">
    <property type="entry name" value="CoaBC"/>
</dbReference>
<feature type="domain" description="DNA/pantothenate metabolism flavoprotein C-terminal" evidence="6">
    <location>
        <begin position="195"/>
        <end position="410"/>
    </location>
</feature>
<protein>
    <recommendedName>
        <fullName evidence="3">Coenzyme A biosynthesis bifunctional protein CoaBC</fullName>
    </recommendedName>
    <alternativeName>
        <fullName evidence="3">DNA/pantothenate metabolism flavoprotein</fullName>
    </alternativeName>
    <alternativeName>
        <fullName evidence="3">Phosphopantothenoylcysteine synthetase/decarboxylase</fullName>
        <shortName evidence="3">PPCS-PPCDC</shortName>
    </alternativeName>
    <domain>
        <recommendedName>
            <fullName evidence="3">Phosphopantothenoylcysteine decarboxylase</fullName>
            <shortName evidence="3">PPC decarboxylase</shortName>
            <shortName evidence="3">PPC-DC</shortName>
            <ecNumber evidence="3">4.1.1.36</ecNumber>
        </recommendedName>
        <alternativeName>
            <fullName evidence="3">CoaC</fullName>
        </alternativeName>
    </domain>
    <domain>
        <recommendedName>
            <fullName evidence="3">Phosphopantothenate--cysteine ligase</fullName>
            <ecNumber evidence="3">6.3.2.5</ecNumber>
        </recommendedName>
        <alternativeName>
            <fullName evidence="3">CoaB</fullName>
        </alternativeName>
        <alternativeName>
            <fullName evidence="3">Phosphopantothenoylcysteine synthetase</fullName>
            <shortName evidence="3">PPC synthetase</shortName>
            <shortName evidence="3">PPC-S</shortName>
        </alternativeName>
    </domain>
</protein>
<feature type="binding site" evidence="3">
    <location>
        <begin position="315"/>
        <end position="318"/>
    </location>
    <ligand>
        <name>CTP</name>
        <dbReference type="ChEBI" id="CHEBI:37563"/>
    </ligand>
</feature>
<feature type="region of interest" description="Phosphopantothenoylcysteine decarboxylase" evidence="3">
    <location>
        <begin position="1"/>
        <end position="198"/>
    </location>
</feature>
<dbReference type="AlphaFoldDB" id="A0A0A3B9L8"/>
<comment type="pathway">
    <text evidence="3 4">Cofactor biosynthesis; coenzyme A biosynthesis; CoA from (R)-pantothenate: step 2/5.</text>
</comment>
<dbReference type="Proteomes" id="UP000030380">
    <property type="component" value="Unassembled WGS sequence"/>
</dbReference>
<evidence type="ECO:0000259" key="6">
    <source>
        <dbReference type="Pfam" id="PF04127"/>
    </source>
</evidence>
<keyword evidence="3 4" id="KW-0285">Flavoprotein</keyword>
<dbReference type="EC" id="6.3.2.5" evidence="3"/>
<feature type="domain" description="Flavoprotein" evidence="5">
    <location>
        <begin position="7"/>
        <end position="178"/>
    </location>
</feature>
<gene>
    <name evidence="3" type="primary">coaBC</name>
    <name evidence="7" type="ORF">OA57_07025</name>
</gene>
<evidence type="ECO:0000259" key="5">
    <source>
        <dbReference type="Pfam" id="PF02441"/>
    </source>
</evidence>
<comment type="caution">
    <text evidence="7">The sequence shown here is derived from an EMBL/GenBank/DDBJ whole genome shotgun (WGS) entry which is preliminary data.</text>
</comment>
<feature type="binding site" evidence="3">
    <location>
        <position position="334"/>
    </location>
    <ligand>
        <name>CTP</name>
        <dbReference type="ChEBI" id="CHEBI:37563"/>
    </ligand>
</feature>
<evidence type="ECO:0000313" key="8">
    <source>
        <dbReference type="Proteomes" id="UP000030380"/>
    </source>
</evidence>
<keyword evidence="1 3" id="KW-0210">Decarboxylase</keyword>
<feature type="binding site" evidence="3">
    <location>
        <position position="297"/>
    </location>
    <ligand>
        <name>CTP</name>
        <dbReference type="ChEBI" id="CHEBI:37563"/>
    </ligand>
</feature>
<dbReference type="STRING" id="505317.OA57_07025"/>
<keyword evidence="2 3" id="KW-0456">Lyase</keyword>
<comment type="similarity">
    <text evidence="3 4">In the N-terminal section; belongs to the HFCD (homo-oligomeric flavin containing Cys decarboxylase) superfamily.</text>
</comment>
<dbReference type="EMBL" id="JSUM01000011">
    <property type="protein sequence ID" value="KGQ70259.1"/>
    <property type="molecule type" value="Genomic_DNA"/>
</dbReference>
<accession>A0A0A3B9L8</accession>
<dbReference type="GO" id="GO:0071513">
    <property type="term" value="C:phosphopantothenoylcysteine decarboxylase complex"/>
    <property type="evidence" value="ECO:0007669"/>
    <property type="project" value="TreeGrafter"/>
</dbReference>
<keyword evidence="3 4" id="KW-0436">Ligase</keyword>
<dbReference type="InterPro" id="IPR007085">
    <property type="entry name" value="DNA/pantothenate-metab_flavo_C"/>
</dbReference>
<comment type="function">
    <text evidence="3">Catalyzes two sequential steps in the biosynthesis of coenzyme A. In the first step cysteine is conjugated to 4'-phosphopantothenate to form 4-phosphopantothenoylcysteine. In the second step the latter compound is decarboxylated to form 4'-phosphopantotheine.</text>
</comment>
<comment type="pathway">
    <text evidence="3 4">Cofactor biosynthesis; coenzyme A biosynthesis; CoA from (R)-pantothenate: step 3/5.</text>
</comment>
<comment type="similarity">
    <text evidence="3 4">In the C-terminal section; belongs to the PPC synthetase family.</text>
</comment>
<dbReference type="Pfam" id="PF02441">
    <property type="entry name" value="Flavoprotein"/>
    <property type="match status" value="1"/>
</dbReference>
<dbReference type="RefSeq" id="WP_034615504.1">
    <property type="nucleotide sequence ID" value="NZ_JSUM01000011.1"/>
</dbReference>
<evidence type="ECO:0000256" key="1">
    <source>
        <dbReference type="ARBA" id="ARBA00022793"/>
    </source>
</evidence>
<reference evidence="7 8" key="1">
    <citation type="submission" date="2014-11" db="EMBL/GenBank/DDBJ databases">
        <title>Draft genome sequence of Chelonobacter oris 1662T, associated with respiratory disease in Hermann's Tortoises.</title>
        <authorList>
            <person name="Kudirkiene E."/>
            <person name="Hansen M.J."/>
            <person name="Bojesen A.M."/>
        </authorList>
    </citation>
    <scope>NUCLEOTIDE SEQUENCE [LARGE SCALE GENOMIC DNA]</scope>
    <source>
        <strain evidence="7 8">1662</strain>
    </source>
</reference>
<dbReference type="Gene3D" id="3.40.50.10300">
    <property type="entry name" value="CoaB-like"/>
    <property type="match status" value="1"/>
</dbReference>
<dbReference type="Pfam" id="PF04127">
    <property type="entry name" value="DFP"/>
    <property type="match status" value="1"/>
</dbReference>
<keyword evidence="8" id="KW-1185">Reference proteome</keyword>
<dbReference type="GO" id="GO:0010181">
    <property type="term" value="F:FMN binding"/>
    <property type="evidence" value="ECO:0007669"/>
    <property type="project" value="UniProtKB-UniRule"/>
</dbReference>
<comment type="catalytic activity">
    <reaction evidence="3 4">
        <text>N-[(R)-4-phosphopantothenoyl]-L-cysteine + H(+) = (R)-4'-phosphopantetheine + CO2</text>
        <dbReference type="Rhea" id="RHEA:16793"/>
        <dbReference type="ChEBI" id="CHEBI:15378"/>
        <dbReference type="ChEBI" id="CHEBI:16526"/>
        <dbReference type="ChEBI" id="CHEBI:59458"/>
        <dbReference type="ChEBI" id="CHEBI:61723"/>
        <dbReference type="EC" id="4.1.1.36"/>
    </reaction>
</comment>
<comment type="catalytic activity">
    <reaction evidence="3 4">
        <text>(R)-4'-phosphopantothenate + L-cysteine + CTP = N-[(R)-4-phosphopantothenoyl]-L-cysteine + CMP + diphosphate + H(+)</text>
        <dbReference type="Rhea" id="RHEA:19397"/>
        <dbReference type="ChEBI" id="CHEBI:10986"/>
        <dbReference type="ChEBI" id="CHEBI:15378"/>
        <dbReference type="ChEBI" id="CHEBI:33019"/>
        <dbReference type="ChEBI" id="CHEBI:35235"/>
        <dbReference type="ChEBI" id="CHEBI:37563"/>
        <dbReference type="ChEBI" id="CHEBI:59458"/>
        <dbReference type="ChEBI" id="CHEBI:60377"/>
        <dbReference type="EC" id="6.3.2.5"/>
    </reaction>
</comment>
<evidence type="ECO:0000256" key="4">
    <source>
        <dbReference type="RuleBase" id="RU364078"/>
    </source>
</evidence>
<name>A0A0A3B9L8_9PAST</name>
<dbReference type="PANTHER" id="PTHR14359">
    <property type="entry name" value="HOMO-OLIGOMERIC FLAVIN CONTAINING CYS DECARBOXYLASE FAMILY"/>
    <property type="match status" value="1"/>
</dbReference>
<dbReference type="GO" id="GO:0046872">
    <property type="term" value="F:metal ion binding"/>
    <property type="evidence" value="ECO:0007669"/>
    <property type="project" value="UniProtKB-KW"/>
</dbReference>
<keyword evidence="3" id="KW-0460">Magnesium</keyword>
<dbReference type="PANTHER" id="PTHR14359:SF6">
    <property type="entry name" value="PHOSPHOPANTOTHENOYLCYSTEINE DECARBOXYLASE"/>
    <property type="match status" value="1"/>
</dbReference>
<evidence type="ECO:0000256" key="3">
    <source>
        <dbReference type="HAMAP-Rule" id="MF_02225"/>
    </source>
</evidence>
<comment type="cofactor">
    <cofactor evidence="3">
        <name>FMN</name>
        <dbReference type="ChEBI" id="CHEBI:58210"/>
    </cofactor>
    <text evidence="3">Binds 1 FMN per subunit.</text>
</comment>
<evidence type="ECO:0000313" key="7">
    <source>
        <dbReference type="EMBL" id="KGQ70259.1"/>
    </source>
</evidence>
<keyword evidence="3" id="KW-0479">Metal-binding</keyword>
<feature type="region of interest" description="Phosphopantothenate--cysteine ligase" evidence="3">
    <location>
        <begin position="199"/>
        <end position="418"/>
    </location>
</feature>
<dbReference type="UniPathway" id="UPA00241">
    <property type="reaction ID" value="UER00353"/>
</dbReference>
<dbReference type="GO" id="GO:0004633">
    <property type="term" value="F:phosphopantothenoylcysteine decarboxylase activity"/>
    <property type="evidence" value="ECO:0007669"/>
    <property type="project" value="UniProtKB-UniRule"/>
</dbReference>
<sequence length="418" mass="45068">MSNLYGKHIVVGISGGIAAYKSIELVRLLRKAGAEVRVVLTEAAAHFVTPLTLQAISGNPVANSLLDPQAELAMGHIELAKWAHLIVIAPTTADLAARLAIGMANDLLSTICLATTAPILAAPAMNQQMYRQPVVQQNLSTLQQRGIMLIGPNAGEQACGDVGTGRMSEPSEIFAAVQTALQSQAAQVRSAKPFNGLKIAITAGPTREAIDPVRFISNHSSGKMGFALARAFAEQGAEVSLIAGPVSLTTPENVQRYDVESAQQMHDLTLSLATRQHIVIGCAAVADYRSQTVAEQKLKKKDDSETMMLQLIKNPDIIATVAALSDNRPFVVGFAAETQDVQHYAAKKLQRKNLDMICANDVARQGQGFNSEQNALTVLWRDRQQTVQQQQLPLADKYELSQKLATLIVKQYQITLSD</sequence>
<proteinExistence type="inferred from homology"/>
<dbReference type="GO" id="GO:0015937">
    <property type="term" value="P:coenzyme A biosynthetic process"/>
    <property type="evidence" value="ECO:0007669"/>
    <property type="project" value="UniProtKB-UniRule"/>
</dbReference>
<keyword evidence="3 4" id="KW-0288">FMN</keyword>
<keyword evidence="3" id="KW-0511">Multifunctional enzyme</keyword>